<dbReference type="RefSeq" id="WP_053554368.1">
    <property type="nucleotide sequence ID" value="NZ_FUYP01000003.1"/>
</dbReference>
<feature type="domain" description="PH" evidence="1">
    <location>
        <begin position="1"/>
        <end position="22"/>
    </location>
</feature>
<gene>
    <name evidence="2" type="ORF">SAMN06295937_1003233</name>
</gene>
<keyword evidence="3" id="KW-1185">Reference proteome</keyword>
<dbReference type="InterPro" id="IPR014056">
    <property type="entry name" value="TypeIITA-like_toxin_pred"/>
</dbReference>
<dbReference type="OrthoDB" id="5296237at2"/>
<organism evidence="2 3">
    <name type="scientific">Sphingopyxis flava</name>
    <dbReference type="NCBI Taxonomy" id="1507287"/>
    <lineage>
        <taxon>Bacteria</taxon>
        <taxon>Pseudomonadati</taxon>
        <taxon>Pseudomonadota</taxon>
        <taxon>Alphaproteobacteria</taxon>
        <taxon>Sphingomonadales</taxon>
        <taxon>Sphingomonadaceae</taxon>
        <taxon>Sphingopyxis</taxon>
    </lineage>
</organism>
<protein>
    <submittedName>
        <fullName evidence="2">Putative addiction module killer protein</fullName>
    </submittedName>
</protein>
<accession>A0A1T5AHV2</accession>
<name>A0A1T5AHV2_9SPHN</name>
<reference evidence="3" key="1">
    <citation type="submission" date="2017-02" db="EMBL/GenBank/DDBJ databases">
        <authorList>
            <person name="Varghese N."/>
            <person name="Submissions S."/>
        </authorList>
    </citation>
    <scope>NUCLEOTIDE SEQUENCE [LARGE SCALE GENOMIC DNA]</scope>
    <source>
        <strain evidence="3">R11H</strain>
    </source>
</reference>
<sequence length="98" mass="10896">MIEVRQTEEFAQWLASLRDGVAAKRIKQRIARVQIGLFGDVKPVGEGLSELRIDHGPGYRVYFARRGDILVILLCGGDKGSQARDIARAKAMAEQLED</sequence>
<dbReference type="InterPro" id="IPR001849">
    <property type="entry name" value="PH_domain"/>
</dbReference>
<dbReference type="Proteomes" id="UP000190044">
    <property type="component" value="Unassembled WGS sequence"/>
</dbReference>
<evidence type="ECO:0000259" key="1">
    <source>
        <dbReference type="PROSITE" id="PS50003"/>
    </source>
</evidence>
<dbReference type="PIRSF" id="PIRSF028744">
    <property type="entry name" value="Addict_mod_HI1419"/>
    <property type="match status" value="1"/>
</dbReference>
<dbReference type="NCBIfam" id="TIGR02683">
    <property type="entry name" value="upstrm_HI1419"/>
    <property type="match status" value="1"/>
</dbReference>
<proteinExistence type="predicted"/>
<dbReference type="PROSITE" id="PS50003">
    <property type="entry name" value="PH_DOMAIN"/>
    <property type="match status" value="1"/>
</dbReference>
<dbReference type="PANTHER" id="PTHR41791:SF1">
    <property type="entry name" value="SSL7039 PROTEIN"/>
    <property type="match status" value="1"/>
</dbReference>
<evidence type="ECO:0000313" key="2">
    <source>
        <dbReference type="EMBL" id="SKB34465.1"/>
    </source>
</evidence>
<evidence type="ECO:0000313" key="3">
    <source>
        <dbReference type="Proteomes" id="UP000190044"/>
    </source>
</evidence>
<dbReference type="Pfam" id="PF05973">
    <property type="entry name" value="Gp49"/>
    <property type="match status" value="1"/>
</dbReference>
<dbReference type="InterPro" id="IPR009241">
    <property type="entry name" value="HigB-like"/>
</dbReference>
<dbReference type="EMBL" id="FUYP01000003">
    <property type="protein sequence ID" value="SKB34465.1"/>
    <property type="molecule type" value="Genomic_DNA"/>
</dbReference>
<dbReference type="PANTHER" id="PTHR41791">
    <property type="entry name" value="SSL7039 PROTEIN"/>
    <property type="match status" value="1"/>
</dbReference>
<dbReference type="AlphaFoldDB" id="A0A1T5AHV2"/>